<feature type="binding site" evidence="20">
    <location>
        <position position="140"/>
    </location>
    <ligand>
        <name>UDP-N-acetyl-alpha-D-glucosamine</name>
        <dbReference type="ChEBI" id="CHEBI:57705"/>
    </ligand>
</feature>
<evidence type="ECO:0000256" key="5">
    <source>
        <dbReference type="ARBA" id="ARBA00007947"/>
    </source>
</evidence>
<proteinExistence type="inferred from homology"/>
<feature type="binding site" evidence="20">
    <location>
        <position position="228"/>
    </location>
    <ligand>
        <name>UDP-N-acetyl-alpha-D-glucosamine</name>
        <dbReference type="ChEBI" id="CHEBI:57705"/>
    </ligand>
</feature>
<dbReference type="NCBIfam" id="NF010934">
    <property type="entry name" value="PRK14354.1"/>
    <property type="match status" value="1"/>
</dbReference>
<keyword evidence="10 20" id="KW-0677">Repeat</keyword>
<dbReference type="CDD" id="cd02540">
    <property type="entry name" value="GT2_GlmU_N_bac"/>
    <property type="match status" value="1"/>
</dbReference>
<dbReference type="Pfam" id="PF00132">
    <property type="entry name" value="Hexapep"/>
    <property type="match status" value="1"/>
</dbReference>
<dbReference type="GO" id="GO:0071555">
    <property type="term" value="P:cell wall organization"/>
    <property type="evidence" value="ECO:0007669"/>
    <property type="project" value="UniProtKB-KW"/>
</dbReference>
<feature type="domain" description="Mannose-1-phosphate guanyltransferase C-terminal" evidence="22">
    <location>
        <begin position="320"/>
        <end position="401"/>
    </location>
</feature>
<dbReference type="GO" id="GO:0009245">
    <property type="term" value="P:lipid A biosynthetic process"/>
    <property type="evidence" value="ECO:0007669"/>
    <property type="project" value="UniProtKB-UniRule"/>
</dbReference>
<keyword evidence="16 20" id="KW-0961">Cell wall biogenesis/degradation</keyword>
<feature type="binding site" evidence="20">
    <location>
        <position position="170"/>
    </location>
    <ligand>
        <name>UDP-N-acetyl-alpha-D-glucosamine</name>
        <dbReference type="ChEBI" id="CHEBI:57705"/>
    </ligand>
</feature>
<dbReference type="InterPro" id="IPR005882">
    <property type="entry name" value="Bifunctional_GlmU"/>
</dbReference>
<feature type="binding site" evidence="20">
    <location>
        <position position="103"/>
    </location>
    <ligand>
        <name>Mg(2+)</name>
        <dbReference type="ChEBI" id="CHEBI:18420"/>
    </ligand>
</feature>
<feature type="region of interest" description="Linker" evidence="20">
    <location>
        <begin position="231"/>
        <end position="251"/>
    </location>
</feature>
<feature type="region of interest" description="Pyrophosphorylase" evidence="20">
    <location>
        <begin position="1"/>
        <end position="230"/>
    </location>
</feature>
<evidence type="ECO:0000256" key="17">
    <source>
        <dbReference type="ARBA" id="ARBA00048247"/>
    </source>
</evidence>
<evidence type="ECO:0000259" key="22">
    <source>
        <dbReference type="Pfam" id="PF25087"/>
    </source>
</evidence>
<dbReference type="OrthoDB" id="9775031at2"/>
<sequence length="458" mass="49727">MKDICAVILAAGEGKRMKSKHSKVTHKLCGKAIIEHVIHSVKAAGIDDVIVVVGHKADEVKGSIKDDVKFALQDIQLGTGHAVMCAESFISRDSSVTLILTGDTPIITKETISNLVKYHIENEFCASILTADFDNPTGYGRIVRDITGNVQKITEQRDANEEELKIKEINSGIYCFISEKLVNALKKISNNNTQGEYYLTDVIEILKSENQPIGAFKTSDNHEIMGINSRQQLAEAVLMMRKRKINKLMEDGVTIVDPDSVYIDADVSIGMDTIIYPNSIIEGKTVIGEDCIIGPNSRIVNCVVHDGVEINNSVALGSEIKSNTHIGPFAYIRPECVIGQDVKIGDFVEVKKSVIGDGTKASHLSYIGDSEVGKNVNIGCGTVTVNYDGRNKHKTIIGDNVFVGCNANLVAPVKINDNSYVAAGSTITDEVPEGALAIAREKQTNKEGWVERKGAGRK</sequence>
<evidence type="ECO:0000256" key="8">
    <source>
        <dbReference type="ARBA" id="ARBA00022695"/>
    </source>
</evidence>
<evidence type="ECO:0000256" key="19">
    <source>
        <dbReference type="ARBA" id="ARBA00049628"/>
    </source>
</evidence>
<comment type="pathway">
    <text evidence="2 20">Nucleotide-sugar biosynthesis; UDP-N-acetyl-alpha-D-glucosamine biosynthesis; N-acetyl-alpha-D-glucosamine 1-phosphate from alpha-D-glucosamine 6-phosphate (route II): step 2/2.</text>
</comment>
<feature type="domain" description="Nucleotidyl transferase" evidence="21">
    <location>
        <begin position="6"/>
        <end position="220"/>
    </location>
</feature>
<dbReference type="GO" id="GO:0019134">
    <property type="term" value="F:glucosamine-1-phosphate N-acetyltransferase activity"/>
    <property type="evidence" value="ECO:0007669"/>
    <property type="project" value="UniProtKB-UniRule"/>
</dbReference>
<comment type="similarity">
    <text evidence="5 20">In the N-terminal section; belongs to the N-acetylglucosamine-1-phosphate uridyltransferase family.</text>
</comment>
<dbReference type="InterPro" id="IPR056729">
    <property type="entry name" value="GMPPB_C"/>
</dbReference>
<dbReference type="InterPro" id="IPR038009">
    <property type="entry name" value="GlmU_C_LbH"/>
</dbReference>
<dbReference type="GO" id="GO:0008360">
    <property type="term" value="P:regulation of cell shape"/>
    <property type="evidence" value="ECO:0007669"/>
    <property type="project" value="UniProtKB-KW"/>
</dbReference>
<comment type="function">
    <text evidence="19 20">Catalyzes the last two sequential reactions in the de novo biosynthetic pathway for UDP-N-acetylglucosamine (UDP-GlcNAc). The C-terminal domain catalyzes the transfer of acetyl group from acetyl coenzyme A to glucosamine-1-phosphate (GlcN-1-P) to produce N-acetylglucosamine-1-phosphate (GlcNAc-1-P), which is converted into UDP-GlcNAc by the transfer of uridine 5-monophosphate (from uridine 5-triphosphate), a reaction catalyzed by the N-terminal domain.</text>
</comment>
<keyword evidence="13 20" id="KW-0573">Peptidoglycan synthesis</keyword>
<dbReference type="GO" id="GO:0003977">
    <property type="term" value="F:UDP-N-acetylglucosamine diphosphorylase activity"/>
    <property type="evidence" value="ECO:0007669"/>
    <property type="project" value="UniProtKB-UniRule"/>
</dbReference>
<dbReference type="Proteomes" id="UP000050326">
    <property type="component" value="Unassembled WGS sequence"/>
</dbReference>
<dbReference type="GO" id="GO:0005737">
    <property type="term" value="C:cytoplasm"/>
    <property type="evidence" value="ECO:0007669"/>
    <property type="project" value="UniProtKB-SubCell"/>
</dbReference>
<keyword evidence="8 20" id="KW-0548">Nucleotidyltransferase</keyword>
<keyword evidence="6 20" id="KW-0963">Cytoplasm</keyword>
<feature type="binding site" evidence="20">
    <location>
        <position position="377"/>
    </location>
    <ligand>
        <name>UDP-N-acetyl-alpha-D-glucosamine</name>
        <dbReference type="ChEBI" id="CHEBI:57705"/>
    </ligand>
</feature>
<feature type="binding site" evidence="20">
    <location>
        <begin position="9"/>
        <end position="12"/>
    </location>
    <ligand>
        <name>UDP-N-acetyl-alpha-D-glucosamine</name>
        <dbReference type="ChEBI" id="CHEBI:57705"/>
    </ligand>
</feature>
<dbReference type="CDD" id="cd03353">
    <property type="entry name" value="LbH_GlmU_C"/>
    <property type="match status" value="1"/>
</dbReference>
<comment type="similarity">
    <text evidence="4 20">In the C-terminal section; belongs to the transferase hexapeptide repeat family.</text>
</comment>
<dbReference type="InterPro" id="IPR001451">
    <property type="entry name" value="Hexapep"/>
</dbReference>
<evidence type="ECO:0000256" key="10">
    <source>
        <dbReference type="ARBA" id="ARBA00022737"/>
    </source>
</evidence>
<evidence type="ECO:0000256" key="11">
    <source>
        <dbReference type="ARBA" id="ARBA00022842"/>
    </source>
</evidence>
<evidence type="ECO:0000256" key="7">
    <source>
        <dbReference type="ARBA" id="ARBA00022679"/>
    </source>
</evidence>
<dbReference type="GO" id="GO:0006048">
    <property type="term" value="P:UDP-N-acetylglucosamine biosynthetic process"/>
    <property type="evidence" value="ECO:0007669"/>
    <property type="project" value="UniProtKB-UniPathway"/>
</dbReference>
<evidence type="ECO:0000256" key="15">
    <source>
        <dbReference type="ARBA" id="ARBA00023315"/>
    </source>
</evidence>
<feature type="binding site" evidence="20">
    <location>
        <position position="423"/>
    </location>
    <ligand>
        <name>acetyl-CoA</name>
        <dbReference type="ChEBI" id="CHEBI:57288"/>
    </ligand>
</feature>
<evidence type="ECO:0000313" key="24">
    <source>
        <dbReference type="Proteomes" id="UP000050326"/>
    </source>
</evidence>
<feature type="binding site" evidence="20">
    <location>
        <begin position="78"/>
        <end position="79"/>
    </location>
    <ligand>
        <name>UDP-N-acetyl-alpha-D-glucosamine</name>
        <dbReference type="ChEBI" id="CHEBI:57705"/>
    </ligand>
</feature>
<keyword evidence="7 20" id="KW-0808">Transferase</keyword>
<dbReference type="Gene3D" id="3.90.550.10">
    <property type="entry name" value="Spore Coat Polysaccharide Biosynthesis Protein SpsA, Chain A"/>
    <property type="match status" value="1"/>
</dbReference>
<feature type="binding site" evidence="20">
    <location>
        <position position="351"/>
    </location>
    <ligand>
        <name>UDP-N-acetyl-alpha-D-glucosamine</name>
        <dbReference type="ChEBI" id="CHEBI:57705"/>
    </ligand>
</feature>
<dbReference type="GO" id="GO:0000287">
    <property type="term" value="F:magnesium ion binding"/>
    <property type="evidence" value="ECO:0007669"/>
    <property type="project" value="UniProtKB-UniRule"/>
</dbReference>
<feature type="binding site" evidence="20">
    <location>
        <position position="228"/>
    </location>
    <ligand>
        <name>Mg(2+)</name>
        <dbReference type="ChEBI" id="CHEBI:18420"/>
    </ligand>
</feature>
<feature type="active site" description="Proton acceptor" evidence="20">
    <location>
        <position position="363"/>
    </location>
</feature>
<comment type="pathway">
    <text evidence="3 20">Nucleotide-sugar biosynthesis; UDP-N-acetyl-alpha-D-glucosamine biosynthesis; UDP-N-acetyl-alpha-D-glucosamine from N-acetyl-alpha-D-glucosamine 1-phosphate: step 1/1.</text>
</comment>
<evidence type="ECO:0000256" key="6">
    <source>
        <dbReference type="ARBA" id="ARBA00022490"/>
    </source>
</evidence>
<dbReference type="UniPathway" id="UPA00113">
    <property type="reaction ID" value="UER00532"/>
</dbReference>
<comment type="catalytic activity">
    <reaction evidence="18 20">
        <text>N-acetyl-alpha-D-glucosamine 1-phosphate + UTP + H(+) = UDP-N-acetyl-alpha-D-glucosamine + diphosphate</text>
        <dbReference type="Rhea" id="RHEA:13509"/>
        <dbReference type="ChEBI" id="CHEBI:15378"/>
        <dbReference type="ChEBI" id="CHEBI:33019"/>
        <dbReference type="ChEBI" id="CHEBI:46398"/>
        <dbReference type="ChEBI" id="CHEBI:57705"/>
        <dbReference type="ChEBI" id="CHEBI:57776"/>
        <dbReference type="EC" id="2.7.7.23"/>
    </reaction>
</comment>
<dbReference type="SUPFAM" id="SSF53448">
    <property type="entry name" value="Nucleotide-diphospho-sugar transferases"/>
    <property type="match status" value="1"/>
</dbReference>
<keyword evidence="11 20" id="KW-0460">Magnesium</keyword>
<dbReference type="EMBL" id="LKET01000051">
    <property type="protein sequence ID" value="KPU42801.1"/>
    <property type="molecule type" value="Genomic_DNA"/>
</dbReference>
<comment type="cofactor">
    <cofactor evidence="20">
        <name>Mg(2+)</name>
        <dbReference type="ChEBI" id="CHEBI:18420"/>
    </cofactor>
    <text evidence="20">Binds 1 Mg(2+) ion per subunit.</text>
</comment>
<comment type="caution">
    <text evidence="23">The sequence shown here is derived from an EMBL/GenBank/DDBJ whole genome shotgun (WGS) entry which is preliminary data.</text>
</comment>
<protein>
    <recommendedName>
        <fullName evidence="20">Bifunctional protein GlmU</fullName>
    </recommendedName>
    <domain>
        <recommendedName>
            <fullName evidence="20">UDP-N-acetylglucosamine pyrophosphorylase</fullName>
            <ecNumber evidence="20">2.7.7.23</ecNumber>
        </recommendedName>
        <alternativeName>
            <fullName evidence="20">N-acetylglucosamine-1-phosphate uridyltransferase</fullName>
        </alternativeName>
    </domain>
    <domain>
        <recommendedName>
            <fullName evidence="20">Glucosamine-1-phosphate N-acetyltransferase</fullName>
            <ecNumber evidence="20">2.3.1.157</ecNumber>
        </recommendedName>
    </domain>
</protein>
<accession>A0A0P8W4S2</accession>
<dbReference type="InterPro" id="IPR005835">
    <property type="entry name" value="NTP_transferase_dom"/>
</dbReference>
<evidence type="ECO:0000256" key="9">
    <source>
        <dbReference type="ARBA" id="ARBA00022723"/>
    </source>
</evidence>
<dbReference type="PATRIC" id="fig|36849.3.peg.3770"/>
<keyword evidence="9 20" id="KW-0479">Metal-binding</keyword>
<keyword evidence="14 20" id="KW-0511">Multifunctional enzyme</keyword>
<dbReference type="EC" id="2.7.7.23" evidence="20"/>
<gene>
    <name evidence="20 23" type="primary">glmU</name>
    <name evidence="23" type="ORF">OXPF_35640</name>
</gene>
<dbReference type="Gene3D" id="2.160.10.10">
    <property type="entry name" value="Hexapeptide repeat proteins"/>
    <property type="match status" value="1"/>
</dbReference>
<dbReference type="InterPro" id="IPR018357">
    <property type="entry name" value="Hexapep_transf_CS"/>
</dbReference>
<evidence type="ECO:0000256" key="12">
    <source>
        <dbReference type="ARBA" id="ARBA00022960"/>
    </source>
</evidence>
<name>A0A0P8W4S2_9CLOT</name>
<dbReference type="SUPFAM" id="SSF51161">
    <property type="entry name" value="Trimeric LpxA-like enzymes"/>
    <property type="match status" value="1"/>
</dbReference>
<dbReference type="InterPro" id="IPR050065">
    <property type="entry name" value="GlmU-like"/>
</dbReference>
<dbReference type="RefSeq" id="WP_054876544.1">
    <property type="nucleotide sequence ID" value="NZ_LKET01000051.1"/>
</dbReference>
<evidence type="ECO:0000256" key="13">
    <source>
        <dbReference type="ARBA" id="ARBA00022984"/>
    </source>
</evidence>
<feature type="binding site" evidence="20">
    <location>
        <position position="333"/>
    </location>
    <ligand>
        <name>UDP-N-acetyl-alpha-D-glucosamine</name>
        <dbReference type="ChEBI" id="CHEBI:57705"/>
    </ligand>
</feature>
<dbReference type="Pfam" id="PF25087">
    <property type="entry name" value="GMPPB_C"/>
    <property type="match status" value="1"/>
</dbReference>
<comment type="subunit">
    <text evidence="20">Homotrimer.</text>
</comment>
<evidence type="ECO:0000256" key="1">
    <source>
        <dbReference type="ARBA" id="ARBA00004496"/>
    </source>
</evidence>
<organism evidence="23 24">
    <name type="scientific">Oxobacter pfennigii</name>
    <dbReference type="NCBI Taxonomy" id="36849"/>
    <lineage>
        <taxon>Bacteria</taxon>
        <taxon>Bacillati</taxon>
        <taxon>Bacillota</taxon>
        <taxon>Clostridia</taxon>
        <taxon>Eubacteriales</taxon>
        <taxon>Clostridiaceae</taxon>
        <taxon>Oxobacter</taxon>
    </lineage>
</organism>
<dbReference type="GO" id="GO:0009252">
    <property type="term" value="P:peptidoglycan biosynthetic process"/>
    <property type="evidence" value="ECO:0007669"/>
    <property type="project" value="UniProtKB-UniRule"/>
</dbReference>
<keyword evidence="15 20" id="KW-0012">Acyltransferase</keyword>
<feature type="region of interest" description="N-acetyltransferase" evidence="20">
    <location>
        <begin position="252"/>
        <end position="458"/>
    </location>
</feature>
<reference evidence="23 24" key="1">
    <citation type="submission" date="2015-09" db="EMBL/GenBank/DDBJ databases">
        <title>Genome sequence of Oxobacter pfennigii DSM 3222.</title>
        <authorList>
            <person name="Poehlein A."/>
            <person name="Bengelsdorf F.R."/>
            <person name="Schiel-Bengelsdorf B."/>
            <person name="Duerre P."/>
            <person name="Daniel R."/>
        </authorList>
    </citation>
    <scope>NUCLEOTIDE SEQUENCE [LARGE SCALE GENOMIC DNA]</scope>
    <source>
        <strain evidence="23 24">DSM 3222</strain>
    </source>
</reference>
<comment type="caution">
    <text evidence="20">Lacks conserved residue(s) required for the propagation of feature annotation.</text>
</comment>
<evidence type="ECO:0000256" key="16">
    <source>
        <dbReference type="ARBA" id="ARBA00023316"/>
    </source>
</evidence>
<keyword evidence="24" id="KW-1185">Reference proteome</keyword>
<evidence type="ECO:0000313" key="23">
    <source>
        <dbReference type="EMBL" id="KPU42801.1"/>
    </source>
</evidence>
<feature type="binding site" evidence="20">
    <location>
        <position position="23"/>
    </location>
    <ligand>
        <name>UDP-N-acetyl-alpha-D-glucosamine</name>
        <dbReference type="ChEBI" id="CHEBI:57705"/>
    </ligand>
</feature>
<dbReference type="GO" id="GO:0000902">
    <property type="term" value="P:cell morphogenesis"/>
    <property type="evidence" value="ECO:0007669"/>
    <property type="project" value="UniProtKB-UniRule"/>
</dbReference>
<feature type="binding site" evidence="20">
    <location>
        <position position="73"/>
    </location>
    <ligand>
        <name>UDP-N-acetyl-alpha-D-glucosamine</name>
        <dbReference type="ChEBI" id="CHEBI:57705"/>
    </ligand>
</feature>
<evidence type="ECO:0000256" key="4">
    <source>
        <dbReference type="ARBA" id="ARBA00007707"/>
    </source>
</evidence>
<dbReference type="PROSITE" id="PS00101">
    <property type="entry name" value="HEXAPEP_TRANSFERASES"/>
    <property type="match status" value="1"/>
</dbReference>
<evidence type="ECO:0000259" key="21">
    <source>
        <dbReference type="Pfam" id="PF00483"/>
    </source>
</evidence>
<dbReference type="NCBIfam" id="TIGR01173">
    <property type="entry name" value="glmU"/>
    <property type="match status" value="1"/>
</dbReference>
<dbReference type="UniPathway" id="UPA00973"/>
<dbReference type="HAMAP" id="MF_01631">
    <property type="entry name" value="GlmU"/>
    <property type="match status" value="1"/>
</dbReference>
<dbReference type="EC" id="2.3.1.157" evidence="20"/>
<feature type="binding site" evidence="20">
    <location>
        <begin position="386"/>
        <end position="387"/>
    </location>
    <ligand>
        <name>acetyl-CoA</name>
        <dbReference type="ChEBI" id="CHEBI:57288"/>
    </ligand>
</feature>
<evidence type="ECO:0000256" key="2">
    <source>
        <dbReference type="ARBA" id="ARBA00005166"/>
    </source>
</evidence>
<feature type="binding site" evidence="20">
    <location>
        <position position="155"/>
    </location>
    <ligand>
        <name>UDP-N-acetyl-alpha-D-glucosamine</name>
        <dbReference type="ChEBI" id="CHEBI:57705"/>
    </ligand>
</feature>
<dbReference type="PANTHER" id="PTHR43584">
    <property type="entry name" value="NUCLEOTIDYL TRANSFERASE"/>
    <property type="match status" value="1"/>
</dbReference>
<feature type="binding site" evidence="20">
    <location>
        <position position="366"/>
    </location>
    <ligand>
        <name>UDP-N-acetyl-alpha-D-glucosamine</name>
        <dbReference type="ChEBI" id="CHEBI:57705"/>
    </ligand>
</feature>
<evidence type="ECO:0000256" key="3">
    <source>
        <dbReference type="ARBA" id="ARBA00005208"/>
    </source>
</evidence>
<dbReference type="STRING" id="36849.OXPF_35640"/>
<evidence type="ECO:0000256" key="14">
    <source>
        <dbReference type="ARBA" id="ARBA00023268"/>
    </source>
</evidence>
<comment type="subcellular location">
    <subcellularLocation>
        <location evidence="1 20">Cytoplasm</location>
    </subcellularLocation>
</comment>
<dbReference type="Pfam" id="PF00483">
    <property type="entry name" value="NTP_transferase"/>
    <property type="match status" value="1"/>
</dbReference>
<comment type="pathway">
    <text evidence="20">Bacterial outer membrane biogenesis; LPS lipid A biosynthesis.</text>
</comment>
<evidence type="ECO:0000256" key="20">
    <source>
        <dbReference type="HAMAP-Rule" id="MF_01631"/>
    </source>
</evidence>
<comment type="catalytic activity">
    <reaction evidence="17 20">
        <text>alpha-D-glucosamine 1-phosphate + acetyl-CoA = N-acetyl-alpha-D-glucosamine 1-phosphate + CoA + H(+)</text>
        <dbReference type="Rhea" id="RHEA:13725"/>
        <dbReference type="ChEBI" id="CHEBI:15378"/>
        <dbReference type="ChEBI" id="CHEBI:57287"/>
        <dbReference type="ChEBI" id="CHEBI:57288"/>
        <dbReference type="ChEBI" id="CHEBI:57776"/>
        <dbReference type="ChEBI" id="CHEBI:58516"/>
        <dbReference type="EC" id="2.3.1.157"/>
    </reaction>
</comment>
<dbReference type="PANTHER" id="PTHR43584:SF3">
    <property type="entry name" value="BIFUNCTIONAL PROTEIN GLMU"/>
    <property type="match status" value="1"/>
</dbReference>
<dbReference type="AlphaFoldDB" id="A0A0P8W4S2"/>
<dbReference type="InterPro" id="IPR011004">
    <property type="entry name" value="Trimer_LpxA-like_sf"/>
</dbReference>
<keyword evidence="12 20" id="KW-0133">Cell shape</keyword>
<dbReference type="InterPro" id="IPR029044">
    <property type="entry name" value="Nucleotide-diphossugar_trans"/>
</dbReference>
<feature type="binding site" evidence="20">
    <location>
        <position position="440"/>
    </location>
    <ligand>
        <name>acetyl-CoA</name>
        <dbReference type="ChEBI" id="CHEBI:57288"/>
    </ligand>
</feature>
<evidence type="ECO:0000256" key="18">
    <source>
        <dbReference type="ARBA" id="ARBA00048493"/>
    </source>
</evidence>
<dbReference type="GO" id="GO:0016020">
    <property type="term" value="C:membrane"/>
    <property type="evidence" value="ECO:0007669"/>
    <property type="project" value="GOC"/>
</dbReference>